<keyword evidence="1" id="KW-0812">Transmembrane</keyword>
<evidence type="ECO:0000256" key="1">
    <source>
        <dbReference type="SAM" id="Phobius"/>
    </source>
</evidence>
<keyword evidence="1" id="KW-0472">Membrane</keyword>
<dbReference type="EMBL" id="MHNF01000035">
    <property type="protein sequence ID" value="OGZ40353.1"/>
    <property type="molecule type" value="Genomic_DNA"/>
</dbReference>
<protein>
    <submittedName>
        <fullName evidence="2">Uncharacterized protein</fullName>
    </submittedName>
</protein>
<accession>A0A1G2FQN2</accession>
<feature type="transmembrane region" description="Helical" evidence="1">
    <location>
        <begin position="170"/>
        <end position="194"/>
    </location>
</feature>
<reference evidence="2 3" key="1">
    <citation type="journal article" date="2016" name="Nat. Commun.">
        <title>Thousands of microbial genomes shed light on interconnected biogeochemical processes in an aquifer system.</title>
        <authorList>
            <person name="Anantharaman K."/>
            <person name="Brown C.T."/>
            <person name="Hug L.A."/>
            <person name="Sharon I."/>
            <person name="Castelle C.J."/>
            <person name="Probst A.J."/>
            <person name="Thomas B.C."/>
            <person name="Singh A."/>
            <person name="Wilkins M.J."/>
            <person name="Karaoz U."/>
            <person name="Brodie E.L."/>
            <person name="Williams K.H."/>
            <person name="Hubbard S.S."/>
            <person name="Banfield J.F."/>
        </authorList>
    </citation>
    <scope>NUCLEOTIDE SEQUENCE [LARGE SCALE GENOMIC DNA]</scope>
</reference>
<dbReference type="Proteomes" id="UP000177126">
    <property type="component" value="Unassembled WGS sequence"/>
</dbReference>
<sequence length="201" mass="23178">MPENKLGLNWSAAERALAEGTFSGYKIGILETEKLFEELLKTKQIPGDSTNRKIKYIQRFLSLPDKLDYSRHVYERIINEPHFEISRDETKHIISGYWQAMLDIEEAVSSLGVWEKISLRAKYILAIAIKNTRNVVIAILATSAVIWFLAETNIGKTITNGIIIANHFFIFKFLLWTVIVLVVLFIIGGILYFVTKRKRRF</sequence>
<dbReference type="AlphaFoldDB" id="A0A1G2FQN2"/>
<name>A0A1G2FQN2_9BACT</name>
<proteinExistence type="predicted"/>
<organism evidence="2 3">
    <name type="scientific">Candidatus Portnoybacteria bacterium RIFCSPLOWO2_02_FULL_39_11</name>
    <dbReference type="NCBI Taxonomy" id="1802001"/>
    <lineage>
        <taxon>Bacteria</taxon>
        <taxon>Candidatus Portnoyibacteriota</taxon>
    </lineage>
</organism>
<evidence type="ECO:0000313" key="2">
    <source>
        <dbReference type="EMBL" id="OGZ40353.1"/>
    </source>
</evidence>
<feature type="transmembrane region" description="Helical" evidence="1">
    <location>
        <begin position="132"/>
        <end position="150"/>
    </location>
</feature>
<evidence type="ECO:0000313" key="3">
    <source>
        <dbReference type="Proteomes" id="UP000177126"/>
    </source>
</evidence>
<comment type="caution">
    <text evidence="2">The sequence shown here is derived from an EMBL/GenBank/DDBJ whole genome shotgun (WGS) entry which is preliminary data.</text>
</comment>
<gene>
    <name evidence="2" type="ORF">A3B04_01895</name>
</gene>
<keyword evidence="1" id="KW-1133">Transmembrane helix</keyword>